<dbReference type="Proteomes" id="UP000242427">
    <property type="component" value="Unassembled WGS sequence"/>
</dbReference>
<dbReference type="NCBIfam" id="NF041045">
    <property type="entry name" value="RsbA_anti_sig"/>
    <property type="match status" value="1"/>
</dbReference>
<dbReference type="EMBL" id="PXWG01000079">
    <property type="protein sequence ID" value="PSJ26262.1"/>
    <property type="molecule type" value="Genomic_DNA"/>
</dbReference>
<dbReference type="InterPro" id="IPR047718">
    <property type="entry name" value="RsbA-like_anti_sig"/>
</dbReference>
<dbReference type="Pfam" id="PF14417">
    <property type="entry name" value="MEDS"/>
    <property type="match status" value="1"/>
</dbReference>
<reference evidence="3 4" key="1">
    <citation type="submission" date="2018-03" db="EMBL/GenBank/DDBJ databases">
        <title>Chitinolytic properties of Streptosporangium nondiastaticum TBG75A20.</title>
        <authorList>
            <person name="Gayathri V."/>
            <person name="Shiburaj S."/>
        </authorList>
    </citation>
    <scope>NUCLEOTIDE SEQUENCE [LARGE SCALE GENOMIC DNA]</scope>
    <source>
        <strain evidence="3 4">TBG75A20</strain>
    </source>
</reference>
<evidence type="ECO:0000259" key="2">
    <source>
        <dbReference type="Pfam" id="PF14417"/>
    </source>
</evidence>
<dbReference type="RefSeq" id="WP_106679573.1">
    <property type="nucleotide sequence ID" value="NZ_PXWG01000079.1"/>
</dbReference>
<dbReference type="OrthoDB" id="3748385at2"/>
<sequence>MAADRTGSTGFVHHACLYGSDAEFLAMAVPFVRGGLAAGEPVLAATTPANIELLREALGESAHHLDTAETAHFGRRPVDRVAAFLRYHERRARPGRRTRMIAEPVWAGRSARQTAEWKRMEAGLNVLLAGLPVWMVCPYDTRVVPGDVAEAAVATHPVRLDGEQQAPCASYADPAAYAAALEVPAAASCPPPSAASTGPTDDAAVLRLLARERAAGAGLTGARLALAELAAHEAAAYLLAPEGARVTLRAWEEPGAVVYELRRTERDVGGVGCGARGERERTGPGGGLTVPDAAVPPFAGYRPPAPAGDAHGAEDGLWLARSLGDSLEVRARGPETVLTLRVAGQGDAERL</sequence>
<evidence type="ECO:0000256" key="1">
    <source>
        <dbReference type="SAM" id="MobiDB-lite"/>
    </source>
</evidence>
<accession>A0A9X7JMB2</accession>
<name>A0A9X7JMB2_9ACTN</name>
<feature type="domain" description="MEDS" evidence="2">
    <location>
        <begin position="13"/>
        <end position="157"/>
    </location>
</feature>
<proteinExistence type="predicted"/>
<comment type="caution">
    <text evidence="3">The sequence shown here is derived from an EMBL/GenBank/DDBJ whole genome shotgun (WGS) entry which is preliminary data.</text>
</comment>
<keyword evidence="4" id="KW-1185">Reference proteome</keyword>
<dbReference type="AlphaFoldDB" id="A0A9X7JMB2"/>
<organism evidence="3 4">
    <name type="scientific">Streptosporangium nondiastaticum</name>
    <dbReference type="NCBI Taxonomy" id="35764"/>
    <lineage>
        <taxon>Bacteria</taxon>
        <taxon>Bacillati</taxon>
        <taxon>Actinomycetota</taxon>
        <taxon>Actinomycetes</taxon>
        <taxon>Streptosporangiales</taxon>
        <taxon>Streptosporangiaceae</taxon>
        <taxon>Streptosporangium</taxon>
    </lineage>
</organism>
<evidence type="ECO:0000313" key="4">
    <source>
        <dbReference type="Proteomes" id="UP000242427"/>
    </source>
</evidence>
<gene>
    <name evidence="3" type="ORF">B7P34_23660</name>
</gene>
<feature type="region of interest" description="Disordered" evidence="1">
    <location>
        <begin position="269"/>
        <end position="312"/>
    </location>
</feature>
<evidence type="ECO:0000313" key="3">
    <source>
        <dbReference type="EMBL" id="PSJ26262.1"/>
    </source>
</evidence>
<protein>
    <recommendedName>
        <fullName evidence="2">MEDS domain-containing protein</fullName>
    </recommendedName>
</protein>
<dbReference type="InterPro" id="IPR025847">
    <property type="entry name" value="MEDS_domain"/>
</dbReference>